<accession>A0A7G6E7S6</accession>
<feature type="transmembrane region" description="Helical" evidence="1">
    <location>
        <begin position="561"/>
        <end position="578"/>
    </location>
</feature>
<dbReference type="EMBL" id="CP045798">
    <property type="protein sequence ID" value="QNB48130.1"/>
    <property type="molecule type" value="Genomic_DNA"/>
</dbReference>
<name>A0A7G6E7S6_THEFR</name>
<sequence length="592" mass="65192">MKTQGKKEIFGSLMIVLFLSFILIQAPLPARAGTITIDSIDPVLLIEKVSSEQAVAGSDFNLTLSIRNISNNPGFNLNLSFKVEGTDSLDPFTVKDSQATTIDKIDGNATRTVMVAFTVKPEAQNKDYKLIVNLSGQNASFQNTVNASTTITIPVTYDLTKPVLLVKSASISPENPDLVEGFDVHLQIWNMSKTTDARNVTLLLDGTDNFEVMEISNKKNIVKLEKNTYETVTYRLRAKDTRANNTMKLTLKFDYLGDKTESVEETINLPLPREDVGIGATPWVIINKYTLSAERVLAGNTVTLRLYIENTNQRPVKNVKISLGVIKIEDSSSTGTTGGKTTGGTVFSPVNSSNSFFIDYIPGKTVLEKDIDLYVDPNAAAKTYIVPVEIKYEDRKGTTLTSEELVNIPVTQECKLQILSVQVPPTGFMGQPIPVTAEFVNVGKVALGNFIVTLEGDFEKDNGTYYIGNFDIGVSDMFQGGVIARDEGKVEGKLVFSYIDNNNKDVRVEHPFTIEVQGRPVPPPGQEGEMMGPDGLVKPGMPVKGMPLQKGSFLNTVKTKWPTFLLGLVIILEGIYIWRLKRKKASEEFFNE</sequence>
<proteinExistence type="predicted"/>
<evidence type="ECO:0008006" key="4">
    <source>
        <dbReference type="Google" id="ProtNLM"/>
    </source>
</evidence>
<protein>
    <recommendedName>
        <fullName evidence="4">CARDB domain-containing protein</fullName>
    </recommendedName>
</protein>
<keyword evidence="1" id="KW-0472">Membrane</keyword>
<organism evidence="2 3">
    <name type="scientific">Thermanaerosceptrum fracticalcis</name>
    <dbReference type="NCBI Taxonomy" id="1712410"/>
    <lineage>
        <taxon>Bacteria</taxon>
        <taxon>Bacillati</taxon>
        <taxon>Bacillota</taxon>
        <taxon>Clostridia</taxon>
        <taxon>Eubacteriales</taxon>
        <taxon>Peptococcaceae</taxon>
        <taxon>Thermanaerosceptrum</taxon>
    </lineage>
</organism>
<evidence type="ECO:0000313" key="2">
    <source>
        <dbReference type="EMBL" id="QNB48130.1"/>
    </source>
</evidence>
<dbReference type="PANTHER" id="PTHR35902:SF6">
    <property type="entry name" value="CONSERVED WITHIN P. AEROPHILUM"/>
    <property type="match status" value="1"/>
</dbReference>
<dbReference type="OrthoDB" id="1704454at2"/>
<evidence type="ECO:0000256" key="1">
    <source>
        <dbReference type="SAM" id="Phobius"/>
    </source>
</evidence>
<dbReference type="Proteomes" id="UP000515847">
    <property type="component" value="Chromosome"/>
</dbReference>
<dbReference type="KEGG" id="tfr:BR63_18775"/>
<gene>
    <name evidence="2" type="ORF">BR63_18775</name>
</gene>
<keyword evidence="1" id="KW-1133">Transmembrane helix</keyword>
<dbReference type="PANTHER" id="PTHR35902">
    <property type="entry name" value="S-LAYER DOMAIN-LIKE PROTEIN-RELATED"/>
    <property type="match status" value="1"/>
</dbReference>
<dbReference type="RefSeq" id="WP_034420792.1">
    <property type="nucleotide sequence ID" value="NZ_CP045798.1"/>
</dbReference>
<dbReference type="AlphaFoldDB" id="A0A7G6E7S6"/>
<reference evidence="2 3" key="1">
    <citation type="journal article" date="2019" name="Front. Microbiol.">
        <title>Thermoanaerosceptrum fracticalcis gen. nov. sp. nov., a Novel Fumarate-Fermenting Microorganism From a Deep Fractured Carbonate Aquifer of the US Great Basin.</title>
        <authorList>
            <person name="Hamilton-Brehm S.D."/>
            <person name="Stewart L.E."/>
            <person name="Zavarin M."/>
            <person name="Caldwell M."/>
            <person name="Lawson P.A."/>
            <person name="Onstott T.C."/>
            <person name="Grzymski J."/>
            <person name="Neveux I."/>
            <person name="Lollar B.S."/>
            <person name="Russell C.E."/>
            <person name="Moser D.P."/>
        </authorList>
    </citation>
    <scope>NUCLEOTIDE SEQUENCE [LARGE SCALE GENOMIC DNA]</scope>
    <source>
        <strain evidence="2 3">DRI-13</strain>
    </source>
</reference>
<evidence type="ECO:0000313" key="3">
    <source>
        <dbReference type="Proteomes" id="UP000515847"/>
    </source>
</evidence>
<keyword evidence="3" id="KW-1185">Reference proteome</keyword>
<keyword evidence="1" id="KW-0812">Transmembrane</keyword>